<feature type="non-terminal residue" evidence="1">
    <location>
        <position position="266"/>
    </location>
</feature>
<protein>
    <recommendedName>
        <fullName evidence="2">AAA+ ATPase domain-containing protein</fullName>
    </recommendedName>
</protein>
<dbReference type="Gene3D" id="3.40.50.300">
    <property type="entry name" value="P-loop containing nucleotide triphosphate hydrolases"/>
    <property type="match status" value="1"/>
</dbReference>
<evidence type="ECO:0000313" key="1">
    <source>
        <dbReference type="EMBL" id="GAH69167.1"/>
    </source>
</evidence>
<name>X1HI54_9ZZZZ</name>
<dbReference type="EMBL" id="BARU01029635">
    <property type="protein sequence ID" value="GAH69167.1"/>
    <property type="molecule type" value="Genomic_DNA"/>
</dbReference>
<dbReference type="SUPFAM" id="SSF52540">
    <property type="entry name" value="P-loop containing nucleoside triphosphate hydrolases"/>
    <property type="match status" value="1"/>
</dbReference>
<evidence type="ECO:0008006" key="2">
    <source>
        <dbReference type="Google" id="ProtNLM"/>
    </source>
</evidence>
<dbReference type="Pfam" id="PF13177">
    <property type="entry name" value="DNA_pol3_delta2"/>
    <property type="match status" value="1"/>
</dbReference>
<dbReference type="PANTHER" id="PTHR11669">
    <property type="entry name" value="REPLICATION FACTOR C / DNA POLYMERASE III GAMMA-TAU SUBUNIT"/>
    <property type="match status" value="1"/>
</dbReference>
<accession>X1HI54</accession>
<dbReference type="AlphaFoldDB" id="X1HI54"/>
<dbReference type="GO" id="GO:0006261">
    <property type="term" value="P:DNA-templated DNA replication"/>
    <property type="evidence" value="ECO:0007669"/>
    <property type="project" value="TreeGrafter"/>
</dbReference>
<organism evidence="1">
    <name type="scientific">marine sediment metagenome</name>
    <dbReference type="NCBI Taxonomy" id="412755"/>
    <lineage>
        <taxon>unclassified sequences</taxon>
        <taxon>metagenomes</taxon>
        <taxon>ecological metagenomes</taxon>
    </lineage>
</organism>
<dbReference type="PANTHER" id="PTHR11669:SF8">
    <property type="entry name" value="DNA POLYMERASE III SUBUNIT DELTA"/>
    <property type="match status" value="1"/>
</dbReference>
<sequence length="266" mass="30733">KPVTQSHFLKKVDEFNEIIGQKEVKKLLEKSLKKGRIASSYLFCGPEGVGKTITSFNFAKAMNCRIHKTDSCPNDTSAKKCPSCRKIDLFSHPDVKILFPVPKKIREENSRNELLKEGKIHIYQKTEVISIDDVRDVEEMLLMKPFDINKRVVIIIDAEAMTEEAQNAFLKVLEEPPRDTTIILTSSQPERLLSTIRSRCQKITFKRLSREEMKGYLLKKEKLTDEEIDLICLLSNGSIKNVMEFLDEDRIVERELLKTIVIKKDY</sequence>
<comment type="caution">
    <text evidence="1">The sequence shown here is derived from an EMBL/GenBank/DDBJ whole genome shotgun (WGS) entry which is preliminary data.</text>
</comment>
<dbReference type="InterPro" id="IPR027417">
    <property type="entry name" value="P-loop_NTPase"/>
</dbReference>
<proteinExistence type="predicted"/>
<dbReference type="InterPro" id="IPR050238">
    <property type="entry name" value="DNA_Rep/Repair_Clamp_Loader"/>
</dbReference>
<reference evidence="1" key="1">
    <citation type="journal article" date="2014" name="Front. Microbiol.">
        <title>High frequency of phylogenetically diverse reductive dehalogenase-homologous genes in deep subseafloor sedimentary metagenomes.</title>
        <authorList>
            <person name="Kawai M."/>
            <person name="Futagami T."/>
            <person name="Toyoda A."/>
            <person name="Takaki Y."/>
            <person name="Nishi S."/>
            <person name="Hori S."/>
            <person name="Arai W."/>
            <person name="Tsubouchi T."/>
            <person name="Morono Y."/>
            <person name="Uchiyama I."/>
            <person name="Ito T."/>
            <person name="Fujiyama A."/>
            <person name="Inagaki F."/>
            <person name="Takami H."/>
        </authorList>
    </citation>
    <scope>NUCLEOTIDE SEQUENCE</scope>
    <source>
        <strain evidence="1">Expedition CK06-06</strain>
    </source>
</reference>
<feature type="non-terminal residue" evidence="1">
    <location>
        <position position="1"/>
    </location>
</feature>
<gene>
    <name evidence="1" type="ORF">S03H2_47107</name>
</gene>